<evidence type="ECO:0000313" key="1">
    <source>
        <dbReference type="EMBL" id="WXB18515.1"/>
    </source>
</evidence>
<dbReference type="InterPro" id="IPR029058">
    <property type="entry name" value="AB_hydrolase_fold"/>
</dbReference>
<accession>A0ABZ2M7N2</accession>
<sequence length="428" mass="44523">MSVACGATADAPDENAGLVGQSVSTLAGAAPTTGSSGAGSVSAAAPGVVPPSQDPFYDVPSDVARYAPGAVIQSREIVPKWALGTLPAVHAWQVLYRTNDGEDAPTATVATIVIPNEPWRGPGTRPLVSYQSAEDSVGIDCAPSYSWRNGIFAGLGEPLADPLAVAPALLAGWAVVVPDYEGPKGMFGVGRMAGHGVLDGIRAALSFAPDGLNEGTKVATLGYSGGGLATGWAAELQGSYAPELNYVGSATGGTPAKLLDVVKWLTGPGRYAAGLGAGGIIGILKQYPELKRFLNDKGRAMFQKYENACALQLVAGLPFADIQQYTSSPDLFAEPDVVAAAERQSMGRQAPKAPMANYHGIIDEVVPFAQSKRTVKEWCAGGATIKVDWPLLAEHGLGVVPWYLDGYQFLHGRFAGKTPVNDCWWAGR</sequence>
<gene>
    <name evidence="1" type="ORF">LZC94_14895</name>
</gene>
<dbReference type="Gene3D" id="3.40.50.1820">
    <property type="entry name" value="alpha/beta hydrolase"/>
    <property type="match status" value="1"/>
</dbReference>
<dbReference type="Proteomes" id="UP001370348">
    <property type="component" value="Chromosome"/>
</dbReference>
<dbReference type="PANTHER" id="PTHR34853:SF1">
    <property type="entry name" value="LIPASE 5"/>
    <property type="match status" value="1"/>
</dbReference>
<reference evidence="1 2" key="1">
    <citation type="submission" date="2021-12" db="EMBL/GenBank/DDBJ databases">
        <title>Discovery of the Pendulisporaceae a myxobacterial family with distinct sporulation behavior and unique specialized metabolism.</title>
        <authorList>
            <person name="Garcia R."/>
            <person name="Popoff A."/>
            <person name="Bader C.D."/>
            <person name="Loehr J."/>
            <person name="Walesch S."/>
            <person name="Walt C."/>
            <person name="Boldt J."/>
            <person name="Bunk B."/>
            <person name="Haeckl F.J.F.P.J."/>
            <person name="Gunesch A.P."/>
            <person name="Birkelbach J."/>
            <person name="Nuebel U."/>
            <person name="Pietschmann T."/>
            <person name="Bach T."/>
            <person name="Mueller R."/>
        </authorList>
    </citation>
    <scope>NUCLEOTIDE SEQUENCE [LARGE SCALE GENOMIC DNA]</scope>
    <source>
        <strain evidence="1 2">MSr11954</strain>
    </source>
</reference>
<dbReference type="InterPro" id="IPR005152">
    <property type="entry name" value="Lipase_secreted"/>
</dbReference>
<proteinExistence type="predicted"/>
<dbReference type="PIRSF" id="PIRSF029171">
    <property type="entry name" value="Esterase_LipA"/>
    <property type="match status" value="1"/>
</dbReference>
<dbReference type="SUPFAM" id="SSF53474">
    <property type="entry name" value="alpha/beta-Hydrolases"/>
    <property type="match status" value="1"/>
</dbReference>
<dbReference type="EMBL" id="CP089984">
    <property type="protein sequence ID" value="WXB18515.1"/>
    <property type="molecule type" value="Genomic_DNA"/>
</dbReference>
<organism evidence="1 2">
    <name type="scientific">Pendulispora albinea</name>
    <dbReference type="NCBI Taxonomy" id="2741071"/>
    <lineage>
        <taxon>Bacteria</taxon>
        <taxon>Pseudomonadati</taxon>
        <taxon>Myxococcota</taxon>
        <taxon>Myxococcia</taxon>
        <taxon>Myxococcales</taxon>
        <taxon>Sorangiineae</taxon>
        <taxon>Pendulisporaceae</taxon>
        <taxon>Pendulispora</taxon>
    </lineage>
</organism>
<dbReference type="PANTHER" id="PTHR34853">
    <property type="match status" value="1"/>
</dbReference>
<name>A0ABZ2M7N2_9BACT</name>
<protein>
    <submittedName>
        <fullName evidence="1">Lipase family protein</fullName>
    </submittedName>
</protein>
<dbReference type="Pfam" id="PF03583">
    <property type="entry name" value="LIP"/>
    <property type="match status" value="1"/>
</dbReference>
<dbReference type="Gene3D" id="1.10.260.130">
    <property type="match status" value="1"/>
</dbReference>
<evidence type="ECO:0000313" key="2">
    <source>
        <dbReference type="Proteomes" id="UP001370348"/>
    </source>
</evidence>
<dbReference type="RefSeq" id="WP_394828146.1">
    <property type="nucleotide sequence ID" value="NZ_CP089984.1"/>
</dbReference>
<keyword evidence="2" id="KW-1185">Reference proteome</keyword>